<dbReference type="SMART" id="SM00506">
    <property type="entry name" value="A1pp"/>
    <property type="match status" value="1"/>
</dbReference>
<gene>
    <name evidence="2" type="ORF">ML462_05330</name>
</gene>
<name>A0A9X1V1R1_9FLAO</name>
<dbReference type="PROSITE" id="PS51154">
    <property type="entry name" value="MACRO"/>
    <property type="match status" value="1"/>
</dbReference>
<dbReference type="Gene3D" id="3.40.220.10">
    <property type="entry name" value="Leucine Aminopeptidase, subunit E, domain 1"/>
    <property type="match status" value="1"/>
</dbReference>
<feature type="domain" description="Macro" evidence="1">
    <location>
        <begin position="1"/>
        <end position="176"/>
    </location>
</feature>
<dbReference type="Pfam" id="PF01661">
    <property type="entry name" value="Macro"/>
    <property type="match status" value="1"/>
</dbReference>
<dbReference type="PANTHER" id="PTHR11106:SF27">
    <property type="entry name" value="MACRO DOMAIN-CONTAINING PROTEIN"/>
    <property type="match status" value="1"/>
</dbReference>
<proteinExistence type="predicted"/>
<dbReference type="InterPro" id="IPR002589">
    <property type="entry name" value="Macro_dom"/>
</dbReference>
<keyword evidence="3" id="KW-1185">Reference proteome</keyword>
<reference evidence="2" key="1">
    <citation type="submission" date="2022-03" db="EMBL/GenBank/DDBJ databases">
        <title>Gramella crocea sp. nov., isolated from activated sludge of a seafood processing plant.</title>
        <authorList>
            <person name="Zhang X."/>
        </authorList>
    </citation>
    <scope>NUCLEOTIDE SEQUENCE</scope>
    <source>
        <strain evidence="2">YJ019</strain>
    </source>
</reference>
<comment type="caution">
    <text evidence="2">The sequence shown here is derived from an EMBL/GenBank/DDBJ whole genome shotgun (WGS) entry which is preliminary data.</text>
</comment>
<dbReference type="PANTHER" id="PTHR11106">
    <property type="entry name" value="GANGLIOSIDE INDUCED DIFFERENTIATION ASSOCIATED PROTEIN 2-RELATED"/>
    <property type="match status" value="1"/>
</dbReference>
<accession>A0A9X1V1R1</accession>
<dbReference type="AlphaFoldDB" id="A0A9X1V1R1"/>
<protein>
    <submittedName>
        <fullName evidence="2">Macro domain-containing protein</fullName>
    </submittedName>
</protein>
<organism evidence="2 3">
    <name type="scientific">Christiangramia lutea</name>
    <dbReference type="NCBI Taxonomy" id="1607951"/>
    <lineage>
        <taxon>Bacteria</taxon>
        <taxon>Pseudomonadati</taxon>
        <taxon>Bacteroidota</taxon>
        <taxon>Flavobacteriia</taxon>
        <taxon>Flavobacteriales</taxon>
        <taxon>Flavobacteriaceae</taxon>
        <taxon>Christiangramia</taxon>
    </lineage>
</organism>
<sequence>MIYTLQNIDLEVVKGDISDQPDLDAVVNAANAQLAPGGGVAGAIHKKAGPDLFQECTELAPIKPGEAVITKAYKLPNRNVVHCLGPVYGKDIPEEEYLASCYKNSLLLAERHKLSSLGFPAISTGIFGYPPELAVEVVFKTVLAELPKLEHLKKIKFVLFSDEDLRLYQDKLKKISLG</sequence>
<dbReference type="RefSeq" id="WP_240712713.1">
    <property type="nucleotide sequence ID" value="NZ_JAKVTV010000001.1"/>
</dbReference>
<dbReference type="SUPFAM" id="SSF52949">
    <property type="entry name" value="Macro domain-like"/>
    <property type="match status" value="1"/>
</dbReference>
<evidence type="ECO:0000313" key="3">
    <source>
        <dbReference type="Proteomes" id="UP001139226"/>
    </source>
</evidence>
<dbReference type="EMBL" id="JAKVTV010000001">
    <property type="protein sequence ID" value="MCH4822588.1"/>
    <property type="molecule type" value="Genomic_DNA"/>
</dbReference>
<dbReference type="InterPro" id="IPR043472">
    <property type="entry name" value="Macro_dom-like"/>
</dbReference>
<evidence type="ECO:0000259" key="1">
    <source>
        <dbReference type="PROSITE" id="PS51154"/>
    </source>
</evidence>
<evidence type="ECO:0000313" key="2">
    <source>
        <dbReference type="EMBL" id="MCH4822588.1"/>
    </source>
</evidence>
<dbReference type="Proteomes" id="UP001139226">
    <property type="component" value="Unassembled WGS sequence"/>
</dbReference>